<accession>A0A699PWT2</accession>
<proteinExistence type="predicted"/>
<dbReference type="EMBL" id="BKCJ010961114">
    <property type="protein sequence ID" value="GFC54418.1"/>
    <property type="molecule type" value="Genomic_DNA"/>
</dbReference>
<protein>
    <submittedName>
        <fullName evidence="1">Uncharacterized protein</fullName>
    </submittedName>
</protein>
<gene>
    <name evidence="1" type="ORF">Tci_826388</name>
</gene>
<comment type="caution">
    <text evidence="1">The sequence shown here is derived from an EMBL/GenBank/DDBJ whole genome shotgun (WGS) entry which is preliminary data.</text>
</comment>
<dbReference type="AlphaFoldDB" id="A0A699PWT2"/>
<feature type="non-terminal residue" evidence="1">
    <location>
        <position position="1"/>
    </location>
</feature>
<evidence type="ECO:0000313" key="1">
    <source>
        <dbReference type="EMBL" id="GFC54418.1"/>
    </source>
</evidence>
<reference evidence="1" key="1">
    <citation type="journal article" date="2019" name="Sci. Rep.">
        <title>Draft genome of Tanacetum cinerariifolium, the natural source of mosquito coil.</title>
        <authorList>
            <person name="Yamashiro T."/>
            <person name="Shiraishi A."/>
            <person name="Satake H."/>
            <person name="Nakayama K."/>
        </authorList>
    </citation>
    <scope>NUCLEOTIDE SEQUENCE</scope>
</reference>
<sequence>YLLIFAAGDHPMVAAADHHQICLQPHSVMNIATQVVVVAGEHNSSAIDIWSFVILAVNILC</sequence>
<organism evidence="1">
    <name type="scientific">Tanacetum cinerariifolium</name>
    <name type="common">Dalmatian daisy</name>
    <name type="synonym">Chrysanthemum cinerariifolium</name>
    <dbReference type="NCBI Taxonomy" id="118510"/>
    <lineage>
        <taxon>Eukaryota</taxon>
        <taxon>Viridiplantae</taxon>
        <taxon>Streptophyta</taxon>
        <taxon>Embryophyta</taxon>
        <taxon>Tracheophyta</taxon>
        <taxon>Spermatophyta</taxon>
        <taxon>Magnoliopsida</taxon>
        <taxon>eudicotyledons</taxon>
        <taxon>Gunneridae</taxon>
        <taxon>Pentapetalae</taxon>
        <taxon>asterids</taxon>
        <taxon>campanulids</taxon>
        <taxon>Asterales</taxon>
        <taxon>Asteraceae</taxon>
        <taxon>Asteroideae</taxon>
        <taxon>Anthemideae</taxon>
        <taxon>Anthemidinae</taxon>
        <taxon>Tanacetum</taxon>
    </lineage>
</organism>
<name>A0A699PWT2_TANCI</name>